<keyword evidence="2" id="KW-1185">Reference proteome</keyword>
<dbReference type="AlphaFoldDB" id="A0A8H6Z3D1"/>
<protein>
    <submittedName>
        <fullName evidence="1">Uncharacterized protein</fullName>
    </submittedName>
</protein>
<dbReference type="OrthoDB" id="2745898at2759"/>
<gene>
    <name evidence="1" type="ORF">MSAN_00653700</name>
</gene>
<name>A0A8H6Z3D1_9AGAR</name>
<accession>A0A8H6Z3D1</accession>
<comment type="caution">
    <text evidence="1">The sequence shown here is derived from an EMBL/GenBank/DDBJ whole genome shotgun (WGS) entry which is preliminary data.</text>
</comment>
<reference evidence="1" key="1">
    <citation type="submission" date="2020-05" db="EMBL/GenBank/DDBJ databases">
        <title>Mycena genomes resolve the evolution of fungal bioluminescence.</title>
        <authorList>
            <person name="Tsai I.J."/>
        </authorList>
    </citation>
    <scope>NUCLEOTIDE SEQUENCE</scope>
    <source>
        <strain evidence="1">160909Yilan</strain>
    </source>
</reference>
<dbReference type="Proteomes" id="UP000623467">
    <property type="component" value="Unassembled WGS sequence"/>
</dbReference>
<sequence length="276" mass="31151">MNWNQLGRSLKSSLGAVFSSPKLEAACLRGIVAESPAQLLSLFSEATSLKELSISRVHFTQGLNPTPWPESQPWHPQLQSLLVSDVDSDNLCRYLLHPRIDLGHIRSLTIATEINEWRERLALAAISSTTQHLALYEPHWAGTTFKSILTPTLHSISCFSWDLLRLIPALFEACPHDSRLETIVFESHIDTFRAVRQYKDYFLPINAVIEAAMVHLSALKSVEIRVFAWVRGSYYSYPFREWAADIRAALPSLVGRGLLILTEIMGPDGNLHYGWE</sequence>
<organism evidence="1 2">
    <name type="scientific">Mycena sanguinolenta</name>
    <dbReference type="NCBI Taxonomy" id="230812"/>
    <lineage>
        <taxon>Eukaryota</taxon>
        <taxon>Fungi</taxon>
        <taxon>Dikarya</taxon>
        <taxon>Basidiomycota</taxon>
        <taxon>Agaricomycotina</taxon>
        <taxon>Agaricomycetes</taxon>
        <taxon>Agaricomycetidae</taxon>
        <taxon>Agaricales</taxon>
        <taxon>Marasmiineae</taxon>
        <taxon>Mycenaceae</taxon>
        <taxon>Mycena</taxon>
    </lineage>
</organism>
<dbReference type="EMBL" id="JACAZH010000004">
    <property type="protein sequence ID" value="KAF7370229.1"/>
    <property type="molecule type" value="Genomic_DNA"/>
</dbReference>
<proteinExistence type="predicted"/>
<evidence type="ECO:0000313" key="1">
    <source>
        <dbReference type="EMBL" id="KAF7370229.1"/>
    </source>
</evidence>
<evidence type="ECO:0000313" key="2">
    <source>
        <dbReference type="Proteomes" id="UP000623467"/>
    </source>
</evidence>